<dbReference type="Pfam" id="PF00005">
    <property type="entry name" value="ABC_tran"/>
    <property type="match status" value="1"/>
</dbReference>
<dbReference type="GO" id="GO:0042941">
    <property type="term" value="P:D-alanine transmembrane transport"/>
    <property type="evidence" value="ECO:0007669"/>
    <property type="project" value="TreeGrafter"/>
</dbReference>
<dbReference type="SUPFAM" id="SSF52540">
    <property type="entry name" value="P-loop containing nucleoside triphosphate hydrolases"/>
    <property type="match status" value="1"/>
</dbReference>
<dbReference type="RefSeq" id="WP_132104500.1">
    <property type="nucleotide sequence ID" value="NZ_SMLB01000025.1"/>
</dbReference>
<dbReference type="InterPro" id="IPR003593">
    <property type="entry name" value="AAA+_ATPase"/>
</dbReference>
<dbReference type="GO" id="GO:1903805">
    <property type="term" value="P:L-valine import across plasma membrane"/>
    <property type="evidence" value="ECO:0007669"/>
    <property type="project" value="TreeGrafter"/>
</dbReference>
<dbReference type="Pfam" id="PF12399">
    <property type="entry name" value="BCA_ABC_TP_C"/>
    <property type="match status" value="1"/>
</dbReference>
<dbReference type="Gene3D" id="3.40.50.300">
    <property type="entry name" value="P-loop containing nucleotide triphosphate hydrolases"/>
    <property type="match status" value="1"/>
</dbReference>
<comment type="caution">
    <text evidence="5">The sequence shown here is derived from an EMBL/GenBank/DDBJ whole genome shotgun (WGS) entry which is preliminary data.</text>
</comment>
<dbReference type="AlphaFoldDB" id="A0A4R5A9R8"/>
<dbReference type="PANTHER" id="PTHR45772:SF7">
    <property type="entry name" value="AMINO ACID ABC TRANSPORTER ATP-BINDING PROTEIN"/>
    <property type="match status" value="1"/>
</dbReference>
<keyword evidence="3 5" id="KW-0067">ATP-binding</keyword>
<dbReference type="CDD" id="cd03219">
    <property type="entry name" value="ABC_Mj1267_LivG_branched"/>
    <property type="match status" value="1"/>
</dbReference>
<feature type="domain" description="ABC transporter" evidence="4">
    <location>
        <begin position="4"/>
        <end position="255"/>
    </location>
</feature>
<name>A0A4R5A9R8_9ACTN</name>
<gene>
    <name evidence="5" type="ORF">E1262_17930</name>
</gene>
<dbReference type="OrthoDB" id="9805514at2"/>
<dbReference type="GO" id="GO:0005524">
    <property type="term" value="F:ATP binding"/>
    <property type="evidence" value="ECO:0007669"/>
    <property type="project" value="UniProtKB-KW"/>
</dbReference>
<dbReference type="InterPro" id="IPR032823">
    <property type="entry name" value="BCA_ABC_TP_C"/>
</dbReference>
<organism evidence="5 6">
    <name type="scientific">Jiangella aurantiaca</name>
    <dbReference type="NCBI Taxonomy" id="2530373"/>
    <lineage>
        <taxon>Bacteria</taxon>
        <taxon>Bacillati</taxon>
        <taxon>Actinomycetota</taxon>
        <taxon>Actinomycetes</taxon>
        <taxon>Jiangellales</taxon>
        <taxon>Jiangellaceae</taxon>
        <taxon>Jiangella</taxon>
    </lineage>
</organism>
<evidence type="ECO:0000256" key="1">
    <source>
        <dbReference type="ARBA" id="ARBA00022448"/>
    </source>
</evidence>
<dbReference type="PROSITE" id="PS50893">
    <property type="entry name" value="ABC_TRANSPORTER_2"/>
    <property type="match status" value="1"/>
</dbReference>
<dbReference type="GO" id="GO:0005886">
    <property type="term" value="C:plasma membrane"/>
    <property type="evidence" value="ECO:0007669"/>
    <property type="project" value="TreeGrafter"/>
</dbReference>
<dbReference type="GO" id="GO:0005304">
    <property type="term" value="F:L-valine transmembrane transporter activity"/>
    <property type="evidence" value="ECO:0007669"/>
    <property type="project" value="TreeGrafter"/>
</dbReference>
<dbReference type="GO" id="GO:0015192">
    <property type="term" value="F:L-phenylalanine transmembrane transporter activity"/>
    <property type="evidence" value="ECO:0007669"/>
    <property type="project" value="TreeGrafter"/>
</dbReference>
<keyword evidence="2" id="KW-0547">Nucleotide-binding</keyword>
<dbReference type="InterPro" id="IPR051120">
    <property type="entry name" value="ABC_AA/LPS_Transport"/>
</dbReference>
<evidence type="ECO:0000259" key="4">
    <source>
        <dbReference type="PROSITE" id="PS50893"/>
    </source>
</evidence>
<dbReference type="GO" id="GO:0015188">
    <property type="term" value="F:L-isoleucine transmembrane transporter activity"/>
    <property type="evidence" value="ECO:0007669"/>
    <property type="project" value="TreeGrafter"/>
</dbReference>
<evidence type="ECO:0000256" key="3">
    <source>
        <dbReference type="ARBA" id="ARBA00022840"/>
    </source>
</evidence>
<dbReference type="GO" id="GO:1903806">
    <property type="term" value="P:L-isoleucine import across plasma membrane"/>
    <property type="evidence" value="ECO:0007669"/>
    <property type="project" value="TreeGrafter"/>
</dbReference>
<dbReference type="InterPro" id="IPR003439">
    <property type="entry name" value="ABC_transporter-like_ATP-bd"/>
</dbReference>
<accession>A0A4R5A9R8</accession>
<dbReference type="FunFam" id="3.40.50.300:FF:000421">
    <property type="entry name" value="Branched-chain amino acid ABC transporter ATP-binding protein"/>
    <property type="match status" value="1"/>
</dbReference>
<reference evidence="5 6" key="1">
    <citation type="submission" date="2019-02" db="EMBL/GenBank/DDBJ databases">
        <title>Draft genome sequences of novel Actinobacteria.</title>
        <authorList>
            <person name="Sahin N."/>
            <person name="Ay H."/>
            <person name="Saygin H."/>
        </authorList>
    </citation>
    <scope>NUCLEOTIDE SEQUENCE [LARGE SCALE GENOMIC DNA]</scope>
    <source>
        <strain evidence="5 6">8K307</strain>
    </source>
</reference>
<dbReference type="EMBL" id="SMLB01000025">
    <property type="protein sequence ID" value="TDD67886.1"/>
    <property type="molecule type" value="Genomic_DNA"/>
</dbReference>
<protein>
    <submittedName>
        <fullName evidence="5">ABC transporter ATP-binding protein</fullName>
    </submittedName>
</protein>
<proteinExistence type="predicted"/>
<dbReference type="Proteomes" id="UP000295217">
    <property type="component" value="Unassembled WGS sequence"/>
</dbReference>
<dbReference type="PANTHER" id="PTHR45772">
    <property type="entry name" value="CONSERVED COMPONENT OF ABC TRANSPORTER FOR NATURAL AMINO ACIDS-RELATED"/>
    <property type="match status" value="1"/>
</dbReference>
<dbReference type="SMART" id="SM00382">
    <property type="entry name" value="AAA"/>
    <property type="match status" value="1"/>
</dbReference>
<sequence length="259" mass="28765">MALLEIRGLTKVFGGVRAITELDLDVADGEVVSIIGPNGAGKTTVFNIVTGMISPDDGTITFDGTNIVGLRPSQIIQLGIARTFQNVRLFPEMTVRENVMVARHCRTRAGVVGAILRTPSFRREEADTRRRAEEALAFFGTRLVGWRFDTPARSLSYANRRRLEIARAMAAEPKLLFLDEPTAGMNPRETQELTELIRRIRDETGVPVALIEHDMRVVKGVSERVVVLDHGQKIAEGPYREVARDERVIEAYLGRKATA</sequence>
<evidence type="ECO:0000256" key="2">
    <source>
        <dbReference type="ARBA" id="ARBA00022741"/>
    </source>
</evidence>
<keyword evidence="1" id="KW-0813">Transport</keyword>
<evidence type="ECO:0000313" key="6">
    <source>
        <dbReference type="Proteomes" id="UP000295217"/>
    </source>
</evidence>
<dbReference type="InterPro" id="IPR027417">
    <property type="entry name" value="P-loop_NTPase"/>
</dbReference>
<dbReference type="GO" id="GO:0016887">
    <property type="term" value="F:ATP hydrolysis activity"/>
    <property type="evidence" value="ECO:0007669"/>
    <property type="project" value="InterPro"/>
</dbReference>
<keyword evidence="6" id="KW-1185">Reference proteome</keyword>
<evidence type="ECO:0000313" key="5">
    <source>
        <dbReference type="EMBL" id="TDD67886.1"/>
    </source>
</evidence>
<dbReference type="GO" id="GO:0015808">
    <property type="term" value="P:L-alanine transport"/>
    <property type="evidence" value="ECO:0007669"/>
    <property type="project" value="TreeGrafter"/>
</dbReference>